<feature type="signal peptide" evidence="7">
    <location>
        <begin position="1"/>
        <end position="21"/>
    </location>
</feature>
<comment type="caution">
    <text evidence="9">The sequence shown here is derived from an EMBL/GenBank/DDBJ whole genome shotgun (WGS) entry which is preliminary data.</text>
</comment>
<comment type="similarity">
    <text evidence="2">Belongs to the BMP lipoprotein family.</text>
</comment>
<dbReference type="InterPro" id="IPR003760">
    <property type="entry name" value="PnrA-like"/>
</dbReference>
<name>A0A4Z0Y0J5_9FIRM</name>
<keyword evidence="10" id="KW-1185">Reference proteome</keyword>
<dbReference type="InterPro" id="IPR028082">
    <property type="entry name" value="Peripla_BP_I"/>
</dbReference>
<evidence type="ECO:0000313" key="9">
    <source>
        <dbReference type="EMBL" id="TGJ77274.1"/>
    </source>
</evidence>
<keyword evidence="4 7" id="KW-0732">Signal</keyword>
<dbReference type="AlphaFoldDB" id="A0A4Z0Y0J5"/>
<dbReference type="SUPFAM" id="SSF53822">
    <property type="entry name" value="Periplasmic binding protein-like I"/>
    <property type="match status" value="1"/>
</dbReference>
<evidence type="ECO:0000259" key="8">
    <source>
        <dbReference type="Pfam" id="PF02608"/>
    </source>
</evidence>
<evidence type="ECO:0000256" key="6">
    <source>
        <dbReference type="ARBA" id="ARBA00023288"/>
    </source>
</evidence>
<keyword evidence="5" id="KW-0472">Membrane</keyword>
<accession>A0A4Z0Y0J5</accession>
<protein>
    <submittedName>
        <fullName evidence="9">Membrane lipoprotein TmpC</fullName>
    </submittedName>
</protein>
<keyword evidence="6 9" id="KW-0449">Lipoprotein</keyword>
<dbReference type="PROSITE" id="PS51257">
    <property type="entry name" value="PROKAR_LIPOPROTEIN"/>
    <property type="match status" value="1"/>
</dbReference>
<dbReference type="Pfam" id="PF02608">
    <property type="entry name" value="Bmp"/>
    <property type="match status" value="1"/>
</dbReference>
<evidence type="ECO:0000256" key="2">
    <source>
        <dbReference type="ARBA" id="ARBA00008610"/>
    </source>
</evidence>
<dbReference type="PANTHER" id="PTHR34296:SF2">
    <property type="entry name" value="ABC TRANSPORTER GUANOSINE-BINDING PROTEIN NUPN"/>
    <property type="match status" value="1"/>
</dbReference>
<evidence type="ECO:0000256" key="5">
    <source>
        <dbReference type="ARBA" id="ARBA00023136"/>
    </source>
</evidence>
<feature type="domain" description="ABC transporter substrate-binding protein PnrA-like" evidence="8">
    <location>
        <begin position="51"/>
        <end position="355"/>
    </location>
</feature>
<organism evidence="9 10">
    <name type="scientific">Caproiciproducens galactitolivorans</name>
    <dbReference type="NCBI Taxonomy" id="642589"/>
    <lineage>
        <taxon>Bacteria</taxon>
        <taxon>Bacillati</taxon>
        <taxon>Bacillota</taxon>
        <taxon>Clostridia</taxon>
        <taxon>Eubacteriales</taxon>
        <taxon>Acutalibacteraceae</taxon>
        <taxon>Caproiciproducens</taxon>
    </lineage>
</organism>
<comment type="subcellular location">
    <subcellularLocation>
        <location evidence="1">Cell membrane</location>
        <topology evidence="1">Lipid-anchor</topology>
    </subcellularLocation>
</comment>
<dbReference type="InterPro" id="IPR050957">
    <property type="entry name" value="BMP_lipoprotein"/>
</dbReference>
<keyword evidence="3" id="KW-1003">Cell membrane</keyword>
<dbReference type="Gene3D" id="3.40.50.2300">
    <property type="match status" value="2"/>
</dbReference>
<evidence type="ECO:0000256" key="3">
    <source>
        <dbReference type="ARBA" id="ARBA00022475"/>
    </source>
</evidence>
<reference evidence="9 10" key="1">
    <citation type="submission" date="2019-04" db="EMBL/GenBank/DDBJ databases">
        <authorList>
            <person name="Poehlein A."/>
            <person name="Bengelsdorf F.R."/>
            <person name="Duerre P."/>
            <person name="Daniel R."/>
        </authorList>
    </citation>
    <scope>NUCLEOTIDE SEQUENCE [LARGE SCALE GENOMIC DNA]</scope>
    <source>
        <strain evidence="9 10">BS-1</strain>
    </source>
</reference>
<evidence type="ECO:0000256" key="4">
    <source>
        <dbReference type="ARBA" id="ARBA00022729"/>
    </source>
</evidence>
<gene>
    <name evidence="9" type="primary">tmpC_1</name>
    <name evidence="9" type="ORF">CAGA_06430</name>
</gene>
<dbReference type="RefSeq" id="WP_207669540.1">
    <property type="nucleotide sequence ID" value="NZ_JAJUFJ010000002.1"/>
</dbReference>
<evidence type="ECO:0000256" key="7">
    <source>
        <dbReference type="SAM" id="SignalP"/>
    </source>
</evidence>
<dbReference type="EMBL" id="SRMQ01000002">
    <property type="protein sequence ID" value="TGJ77274.1"/>
    <property type="molecule type" value="Genomic_DNA"/>
</dbReference>
<evidence type="ECO:0000313" key="10">
    <source>
        <dbReference type="Proteomes" id="UP000297714"/>
    </source>
</evidence>
<dbReference type="GO" id="GO:0005886">
    <property type="term" value="C:plasma membrane"/>
    <property type="evidence" value="ECO:0007669"/>
    <property type="project" value="UniProtKB-SubCell"/>
</dbReference>
<evidence type="ECO:0000256" key="1">
    <source>
        <dbReference type="ARBA" id="ARBA00004193"/>
    </source>
</evidence>
<feature type="chain" id="PRO_5039092955" evidence="7">
    <location>
        <begin position="22"/>
        <end position="374"/>
    </location>
</feature>
<dbReference type="CDD" id="cd19964">
    <property type="entry name" value="PBP1_BMP-like"/>
    <property type="match status" value="1"/>
</dbReference>
<sequence>MKIGKRLLSALLIAAMSLTFALTGCSSQEAKSEEPAGSTSQSGSAASGKKLNVAILLNGTLGDKAFFDSAANGAKMMESELGCTTKVIEMTADETKWVPALTDASENPDYDIIIVGTWQMSEKLAQIAAQYPDKKYIIFDSSVDYTDGKCSNVYSIEYKQNECSFLAGVAGALTSKTGKLGFVGGMENTVINDFLMGYIQGAKAVNPNIKILISYVGNFTDTAHAKELTLAQINQGADVIFQVASNAGLGVIDGCAAKGKYVIGVDSDQALAFQSSDPAKAQSILTSALKRVDISITKAVKEAQAGTLKYGQSESLGLADDCVGLGTYNKNVTKDVQDKVAEYAEKIKSGSIKVDSAFGKSTSEIEAARKSVRP</sequence>
<proteinExistence type="inferred from homology"/>
<dbReference type="PANTHER" id="PTHR34296">
    <property type="entry name" value="TRANSCRIPTIONAL ACTIVATOR PROTEIN MED"/>
    <property type="match status" value="1"/>
</dbReference>
<dbReference type="Proteomes" id="UP000297714">
    <property type="component" value="Unassembled WGS sequence"/>
</dbReference>